<dbReference type="RefSeq" id="XP_004258980.1">
    <property type="nucleotide sequence ID" value="XM_004258932.1"/>
</dbReference>
<dbReference type="PANTHER" id="PTHR45661:SF3">
    <property type="entry name" value="IG-LIKE DOMAIN-CONTAINING PROTEIN"/>
    <property type="match status" value="1"/>
</dbReference>
<evidence type="ECO:0000313" key="2">
    <source>
        <dbReference type="Proteomes" id="UP000014680"/>
    </source>
</evidence>
<dbReference type="InterPro" id="IPR053139">
    <property type="entry name" value="Surface_bspA-like"/>
</dbReference>
<dbReference type="EMBL" id="KB206391">
    <property type="protein sequence ID" value="ELP92209.1"/>
    <property type="molecule type" value="Genomic_DNA"/>
</dbReference>
<name>L7FNG1_ENTIV</name>
<dbReference type="InterPro" id="IPR032675">
    <property type="entry name" value="LRR_dom_sf"/>
</dbReference>
<dbReference type="PANTHER" id="PTHR45661">
    <property type="entry name" value="SURFACE ANTIGEN"/>
    <property type="match status" value="1"/>
</dbReference>
<sequence length="406" mass="45889">MSCLDSFHIMIVSQYFSIIDDFISLEFVCKKCQNNMEKFHNNPVQINTKTIKYFPNIETLNLWTKKDENFGNDIFDINTSKSDKIDFFQINVWFAVDYTFMQNNKNTNILCKNVIYTREDRQKYGDTIPRNIKIIGANCYYGSEFTSFVIPNSVTLLQEACFCECRNLKEVHISDFILSLPPKCFFYNESLLEIILPSTMKSIGDECCCGCTSLSCVDIPSCVSVIGKCAFNRCLNVKSVVVRRGDCIIEDNCFEMCCSLTSVSLQSSISCIGKSCFGNCNSLSVITLPKCLKYIPNSCFFKCGNLIEIEIPNGITKLCKSCFYECEKLVRVVLPQSIKEIDCGAFVFCSSLKGLEIPHNVTKVGDSCCFNCLSLRILIPSTLKSIGVNSFTNCDFVEYENKCCIS</sequence>
<dbReference type="KEGG" id="eiv:EIN_117330"/>
<dbReference type="SUPFAM" id="SSF52058">
    <property type="entry name" value="L domain-like"/>
    <property type="match status" value="2"/>
</dbReference>
<evidence type="ECO:0000313" key="1">
    <source>
        <dbReference type="EMBL" id="ELP92209.1"/>
    </source>
</evidence>
<organism evidence="1 2">
    <name type="scientific">Entamoeba invadens IP1</name>
    <dbReference type="NCBI Taxonomy" id="370355"/>
    <lineage>
        <taxon>Eukaryota</taxon>
        <taxon>Amoebozoa</taxon>
        <taxon>Evosea</taxon>
        <taxon>Archamoebae</taxon>
        <taxon>Mastigamoebida</taxon>
        <taxon>Entamoebidae</taxon>
        <taxon>Entamoeba</taxon>
    </lineage>
</organism>
<dbReference type="InterPro" id="IPR026906">
    <property type="entry name" value="LRR_5"/>
</dbReference>
<dbReference type="GeneID" id="14891187"/>
<dbReference type="AlphaFoldDB" id="L7FNG1"/>
<accession>L7FNG1</accession>
<dbReference type="VEuPathDB" id="AmoebaDB:EIN_117330"/>
<reference evidence="1 2" key="1">
    <citation type="submission" date="2012-10" db="EMBL/GenBank/DDBJ databases">
        <authorList>
            <person name="Zafar N."/>
            <person name="Inman J."/>
            <person name="Hall N."/>
            <person name="Lorenzi H."/>
            <person name="Caler E."/>
        </authorList>
    </citation>
    <scope>NUCLEOTIDE SEQUENCE [LARGE SCALE GENOMIC DNA]</scope>
    <source>
        <strain evidence="1 2">IP1</strain>
    </source>
</reference>
<dbReference type="Gene3D" id="3.80.10.10">
    <property type="entry name" value="Ribonuclease Inhibitor"/>
    <property type="match status" value="2"/>
</dbReference>
<protein>
    <recommendedName>
        <fullName evidence="3">Leucine rich repeat containing protein BspA family protein</fullName>
    </recommendedName>
</protein>
<gene>
    <name evidence="1" type="ORF">EIN_117330</name>
</gene>
<keyword evidence="2" id="KW-1185">Reference proteome</keyword>
<evidence type="ECO:0008006" key="3">
    <source>
        <dbReference type="Google" id="ProtNLM"/>
    </source>
</evidence>
<proteinExistence type="predicted"/>
<dbReference type="Proteomes" id="UP000014680">
    <property type="component" value="Unassembled WGS sequence"/>
</dbReference>
<dbReference type="Pfam" id="PF13306">
    <property type="entry name" value="LRR_5"/>
    <property type="match status" value="2"/>
</dbReference>